<protein>
    <submittedName>
        <fullName evidence="1">Uncharacterized protein</fullName>
    </submittedName>
</protein>
<proteinExistence type="predicted"/>
<dbReference type="Proteomes" id="UP000634136">
    <property type="component" value="Unassembled WGS sequence"/>
</dbReference>
<comment type="caution">
    <text evidence="1">The sequence shown here is derived from an EMBL/GenBank/DDBJ whole genome shotgun (WGS) entry which is preliminary data.</text>
</comment>
<evidence type="ECO:0000313" key="1">
    <source>
        <dbReference type="EMBL" id="KAF7812277.1"/>
    </source>
</evidence>
<dbReference type="EMBL" id="JAAIUW010000010">
    <property type="protein sequence ID" value="KAF7812277.1"/>
    <property type="molecule type" value="Genomic_DNA"/>
</dbReference>
<organism evidence="1 2">
    <name type="scientific">Senna tora</name>
    <dbReference type="NCBI Taxonomy" id="362788"/>
    <lineage>
        <taxon>Eukaryota</taxon>
        <taxon>Viridiplantae</taxon>
        <taxon>Streptophyta</taxon>
        <taxon>Embryophyta</taxon>
        <taxon>Tracheophyta</taxon>
        <taxon>Spermatophyta</taxon>
        <taxon>Magnoliopsida</taxon>
        <taxon>eudicotyledons</taxon>
        <taxon>Gunneridae</taxon>
        <taxon>Pentapetalae</taxon>
        <taxon>rosids</taxon>
        <taxon>fabids</taxon>
        <taxon>Fabales</taxon>
        <taxon>Fabaceae</taxon>
        <taxon>Caesalpinioideae</taxon>
        <taxon>Cassia clade</taxon>
        <taxon>Senna</taxon>
    </lineage>
</organism>
<sequence length="34" mass="3805">MLHETARHPTANPQVMMRGWNVTQVAAVAAKMTR</sequence>
<accession>A0A834SZS6</accession>
<name>A0A834SZS6_9FABA</name>
<dbReference type="AlphaFoldDB" id="A0A834SZS6"/>
<reference evidence="1" key="1">
    <citation type="submission" date="2020-09" db="EMBL/GenBank/DDBJ databases">
        <title>Genome-Enabled Discovery of Anthraquinone Biosynthesis in Senna tora.</title>
        <authorList>
            <person name="Kang S.-H."/>
            <person name="Pandey R.P."/>
            <person name="Lee C.-M."/>
            <person name="Sim J.-S."/>
            <person name="Jeong J.-T."/>
            <person name="Choi B.-S."/>
            <person name="Jung M."/>
            <person name="Ginzburg D."/>
            <person name="Zhao K."/>
            <person name="Won S.Y."/>
            <person name="Oh T.-J."/>
            <person name="Yu Y."/>
            <person name="Kim N.-H."/>
            <person name="Lee O.R."/>
            <person name="Lee T.-H."/>
            <person name="Bashyal P."/>
            <person name="Kim T.-S."/>
            <person name="Lee W.-H."/>
            <person name="Kawkins C."/>
            <person name="Kim C.-K."/>
            <person name="Kim J.S."/>
            <person name="Ahn B.O."/>
            <person name="Rhee S.Y."/>
            <person name="Sohng J.K."/>
        </authorList>
    </citation>
    <scope>NUCLEOTIDE SEQUENCE</scope>
    <source>
        <tissue evidence="1">Leaf</tissue>
    </source>
</reference>
<gene>
    <name evidence="1" type="ORF">G2W53_033253</name>
</gene>
<keyword evidence="2" id="KW-1185">Reference proteome</keyword>
<evidence type="ECO:0000313" key="2">
    <source>
        <dbReference type="Proteomes" id="UP000634136"/>
    </source>
</evidence>